<comment type="caution">
    <text evidence="2">The sequence shown here is derived from an EMBL/GenBank/DDBJ whole genome shotgun (WGS) entry which is preliminary data.</text>
</comment>
<reference evidence="2 3" key="1">
    <citation type="submission" date="2023-09" db="EMBL/GenBank/DDBJ databases">
        <title>Multi-omics analysis of a traditional fermented food reveals byproduct-associated fungal strains for waste-to-food upcycling.</title>
        <authorList>
            <consortium name="Lawrence Berkeley National Laboratory"/>
            <person name="Rekdal V.M."/>
            <person name="Villalobos-Escobedo J.M."/>
            <person name="Rodriguez-Valeron N."/>
            <person name="Garcia M.O."/>
            <person name="Vasquez D.P."/>
            <person name="Damayanti I."/>
            <person name="Sorensen P.M."/>
            <person name="Baidoo E.E."/>
            <person name="De Carvalho A.C."/>
            <person name="Riley R."/>
            <person name="Lipzen A."/>
            <person name="He G."/>
            <person name="Yan M."/>
            <person name="Haridas S."/>
            <person name="Daum C."/>
            <person name="Yoshinaga Y."/>
            <person name="Ng V."/>
            <person name="Grigoriev I.V."/>
            <person name="Munk R."/>
            <person name="Nuraida L."/>
            <person name="Wijaya C.H."/>
            <person name="Morales P.-C."/>
            <person name="Keasling J.D."/>
        </authorList>
    </citation>
    <scope>NUCLEOTIDE SEQUENCE [LARGE SCALE GENOMIC DNA]</scope>
    <source>
        <strain evidence="2 3">FGSC 2613</strain>
    </source>
</reference>
<name>A0ABR3DE33_NEUIN</name>
<keyword evidence="3" id="KW-1185">Reference proteome</keyword>
<dbReference type="SUPFAM" id="SSF52047">
    <property type="entry name" value="RNI-like"/>
    <property type="match status" value="1"/>
</dbReference>
<proteinExistence type="predicted"/>
<evidence type="ECO:0000256" key="1">
    <source>
        <dbReference type="SAM" id="MobiDB-lite"/>
    </source>
</evidence>
<organism evidence="2 3">
    <name type="scientific">Neurospora intermedia</name>
    <dbReference type="NCBI Taxonomy" id="5142"/>
    <lineage>
        <taxon>Eukaryota</taxon>
        <taxon>Fungi</taxon>
        <taxon>Dikarya</taxon>
        <taxon>Ascomycota</taxon>
        <taxon>Pezizomycotina</taxon>
        <taxon>Sordariomycetes</taxon>
        <taxon>Sordariomycetidae</taxon>
        <taxon>Sordariales</taxon>
        <taxon>Sordariaceae</taxon>
        <taxon>Neurospora</taxon>
    </lineage>
</organism>
<evidence type="ECO:0000313" key="3">
    <source>
        <dbReference type="Proteomes" id="UP001451303"/>
    </source>
</evidence>
<evidence type="ECO:0000313" key="2">
    <source>
        <dbReference type="EMBL" id="KAL0470163.1"/>
    </source>
</evidence>
<gene>
    <name evidence="2" type="ORF">QR685DRAFT_553228</name>
</gene>
<dbReference type="EMBL" id="JAVLET010000004">
    <property type="protein sequence ID" value="KAL0470163.1"/>
    <property type="molecule type" value="Genomic_DNA"/>
</dbReference>
<accession>A0ABR3DE33</accession>
<feature type="compositionally biased region" description="Basic and acidic residues" evidence="1">
    <location>
        <begin position="420"/>
        <end position="439"/>
    </location>
</feature>
<feature type="region of interest" description="Disordered" evidence="1">
    <location>
        <begin position="420"/>
        <end position="465"/>
    </location>
</feature>
<sequence>MEARGNIREEQILDTAGATLAQDRPEFLESPDWSTFGTRTYNIPEARLTFPHLTILALHGLPFDETARHFISLPKSSFRLRELVLVLKGAPHLSCLELSARVSGTGRPRGAIIQELCRNYLHAGGRALQKLRYIKLGKGFELYFPRGSGYLYNHPAGFLRNLFDFSQLEELHLLYDDYVDGPYLIEAHHPKDFIGINLAFNTHLARKLIHPGQLPSLRKLTLPWADGYTWDMIYYDSKFTMKRNLVINFVDQWHLQDQHRPRDGRHPYSYLWRVHTLLRPFPLSGLLLPTNGMSLPEQNLSHLVSLTTLKSLKTILPPLCDFGFFCATHDTTHLICDPRESSSSMNIHTITWQLRRLRNLRELWLAGDSRHKSYICIVQHIRARHSARIEHLAMAFIQRFRKLEYIRILDRAWRIATRDDADDKGNDNEEKVGEKEEKGGYTTSSDDDLGGEERTEAVARELSPWEVENDVPDAFDYRTPSLFRL</sequence>
<dbReference type="Proteomes" id="UP001451303">
    <property type="component" value="Unassembled WGS sequence"/>
</dbReference>
<protein>
    <submittedName>
        <fullName evidence="2">Uncharacterized protein</fullName>
    </submittedName>
</protein>